<evidence type="ECO:0000313" key="16">
    <source>
        <dbReference type="Proteomes" id="UP000176897"/>
    </source>
</evidence>
<evidence type="ECO:0000256" key="11">
    <source>
        <dbReference type="PIRSR" id="PIRSR039102-1"/>
    </source>
</evidence>
<dbReference type="AlphaFoldDB" id="A0A1F7URY7"/>
<dbReference type="Gene3D" id="3.40.50.20">
    <property type="match status" value="1"/>
</dbReference>
<evidence type="ECO:0000256" key="7">
    <source>
        <dbReference type="ARBA" id="ARBA00022960"/>
    </source>
</evidence>
<evidence type="ECO:0000256" key="9">
    <source>
        <dbReference type="ARBA" id="ARBA00023316"/>
    </source>
</evidence>
<dbReference type="EC" id="6.3.2.4" evidence="10"/>
<keyword evidence="9 10" id="KW-0961">Cell wall biogenesis/degradation</keyword>
<comment type="similarity">
    <text evidence="2 10">Belongs to the D-alanine--D-alanine ligase family.</text>
</comment>
<dbReference type="InterPro" id="IPR011761">
    <property type="entry name" value="ATP-grasp"/>
</dbReference>
<gene>
    <name evidence="10" type="primary">ddl</name>
    <name evidence="15" type="ORF">A3B21_01535</name>
</gene>
<dbReference type="HAMAP" id="MF_00047">
    <property type="entry name" value="Dala_Dala_lig"/>
    <property type="match status" value="1"/>
</dbReference>
<keyword evidence="7 10" id="KW-0133">Cell shape</keyword>
<evidence type="ECO:0000256" key="12">
    <source>
        <dbReference type="PIRSR" id="PIRSR039102-3"/>
    </source>
</evidence>
<keyword evidence="3 10" id="KW-0963">Cytoplasm</keyword>
<dbReference type="InterPro" id="IPR011127">
    <property type="entry name" value="Dala_Dala_lig_N"/>
</dbReference>
<dbReference type="NCBIfam" id="TIGR01205">
    <property type="entry name" value="D_ala_D_alaTIGR"/>
    <property type="match status" value="1"/>
</dbReference>
<evidence type="ECO:0000256" key="4">
    <source>
        <dbReference type="ARBA" id="ARBA00022598"/>
    </source>
</evidence>
<feature type="active site" evidence="11">
    <location>
        <position position="288"/>
    </location>
</feature>
<feature type="binding site" evidence="12">
    <location>
        <position position="277"/>
    </location>
    <ligand>
        <name>Mg(2+)</name>
        <dbReference type="ChEBI" id="CHEBI:18420"/>
        <label>2</label>
    </ligand>
</feature>
<evidence type="ECO:0000259" key="14">
    <source>
        <dbReference type="PROSITE" id="PS50975"/>
    </source>
</evidence>
<accession>A0A1F7URY7</accession>
<evidence type="ECO:0000256" key="10">
    <source>
        <dbReference type="HAMAP-Rule" id="MF_00047"/>
    </source>
</evidence>
<dbReference type="PANTHER" id="PTHR23132">
    <property type="entry name" value="D-ALANINE--D-ALANINE LIGASE"/>
    <property type="match status" value="1"/>
</dbReference>
<keyword evidence="8 10" id="KW-0573">Peptidoglycan synthesis</keyword>
<dbReference type="PIRSF" id="PIRSF039102">
    <property type="entry name" value="Ddl/VanB"/>
    <property type="match status" value="1"/>
</dbReference>
<dbReference type="GO" id="GO:0046872">
    <property type="term" value="F:metal ion binding"/>
    <property type="evidence" value="ECO:0007669"/>
    <property type="project" value="UniProtKB-KW"/>
</dbReference>
<dbReference type="GO" id="GO:0071555">
    <property type="term" value="P:cell wall organization"/>
    <property type="evidence" value="ECO:0007669"/>
    <property type="project" value="UniProtKB-KW"/>
</dbReference>
<dbReference type="InterPro" id="IPR005905">
    <property type="entry name" value="D_ala_D_ala"/>
</dbReference>
<reference evidence="15 16" key="1">
    <citation type="journal article" date="2016" name="Nat. Commun.">
        <title>Thousands of microbial genomes shed light on interconnected biogeochemical processes in an aquifer system.</title>
        <authorList>
            <person name="Anantharaman K."/>
            <person name="Brown C.T."/>
            <person name="Hug L.A."/>
            <person name="Sharon I."/>
            <person name="Castelle C.J."/>
            <person name="Probst A.J."/>
            <person name="Thomas B.C."/>
            <person name="Singh A."/>
            <person name="Wilkins M.J."/>
            <person name="Karaoz U."/>
            <person name="Brodie E.L."/>
            <person name="Williams K.H."/>
            <person name="Hubbard S.S."/>
            <person name="Banfield J.F."/>
        </authorList>
    </citation>
    <scope>NUCLEOTIDE SEQUENCE [LARGE SCALE GENOMIC DNA]</scope>
</reference>
<feature type="binding site" evidence="12">
    <location>
        <position position="265"/>
    </location>
    <ligand>
        <name>Mg(2+)</name>
        <dbReference type="ChEBI" id="CHEBI:18420"/>
        <label>1</label>
    </ligand>
</feature>
<dbReference type="STRING" id="1802401.A3B21_01535"/>
<comment type="catalytic activity">
    <reaction evidence="10">
        <text>2 D-alanine + ATP = D-alanyl-D-alanine + ADP + phosphate + H(+)</text>
        <dbReference type="Rhea" id="RHEA:11224"/>
        <dbReference type="ChEBI" id="CHEBI:15378"/>
        <dbReference type="ChEBI" id="CHEBI:30616"/>
        <dbReference type="ChEBI" id="CHEBI:43474"/>
        <dbReference type="ChEBI" id="CHEBI:57416"/>
        <dbReference type="ChEBI" id="CHEBI:57822"/>
        <dbReference type="ChEBI" id="CHEBI:456216"/>
        <dbReference type="EC" id="6.3.2.4"/>
    </reaction>
</comment>
<dbReference type="NCBIfam" id="NF002378">
    <property type="entry name" value="PRK01372.1"/>
    <property type="match status" value="1"/>
</dbReference>
<dbReference type="GO" id="GO:0008716">
    <property type="term" value="F:D-alanine-D-alanine ligase activity"/>
    <property type="evidence" value="ECO:0007669"/>
    <property type="project" value="UniProtKB-UniRule"/>
</dbReference>
<proteinExistence type="inferred from homology"/>
<dbReference type="UniPathway" id="UPA00219"/>
<keyword evidence="4 10" id="KW-0436">Ligase</keyword>
<dbReference type="PROSITE" id="PS50975">
    <property type="entry name" value="ATP_GRASP"/>
    <property type="match status" value="1"/>
</dbReference>
<dbReference type="SUPFAM" id="SSF56059">
    <property type="entry name" value="Glutathione synthetase ATP-binding domain-like"/>
    <property type="match status" value="1"/>
</dbReference>
<feature type="active site" evidence="11">
    <location>
        <position position="153"/>
    </location>
</feature>
<keyword evidence="12" id="KW-0464">Manganese</keyword>
<evidence type="ECO:0000256" key="1">
    <source>
        <dbReference type="ARBA" id="ARBA00004496"/>
    </source>
</evidence>
<evidence type="ECO:0000256" key="8">
    <source>
        <dbReference type="ARBA" id="ARBA00022984"/>
    </source>
</evidence>
<dbReference type="Proteomes" id="UP000176897">
    <property type="component" value="Unassembled WGS sequence"/>
</dbReference>
<dbReference type="Pfam" id="PF07478">
    <property type="entry name" value="Dala_Dala_lig_C"/>
    <property type="match status" value="1"/>
</dbReference>
<comment type="function">
    <text evidence="10">Cell wall formation.</text>
</comment>
<organism evidence="15 16">
    <name type="scientific">Candidatus Uhrbacteria bacterium RIFCSPLOWO2_01_FULL_47_24</name>
    <dbReference type="NCBI Taxonomy" id="1802401"/>
    <lineage>
        <taxon>Bacteria</taxon>
        <taxon>Candidatus Uhriibacteriota</taxon>
    </lineage>
</organism>
<sequence length="314" mass="34675">MTKKRVVVLFGGRSAEREISLITGKQIIANLNRARYAVTPIEIPRTGNAWLNKLMRAKPDVVIPALHGPFGEDGTVQGMLEMLNIPYTFSGVLASALAMDKYRLIEFLRVHGVLAPRGVLLTNDEPSPIRAKRRMKKAHINFPCVVKPNRLGSSVGVTVNIKNMRDLGKALRLAFHCDSEVLVEEHIRGREITAPVLGNENPRALPLIEITPKIGAFYNYRSKYAPGGSSHALPAPLSPAMTKRIQDIAMRAHKLVGARGVSRSDFILRDNQPYFLELNTIPGMTKTSLVPESAQKAGIPFQKLLNMLIAFAMK</sequence>
<keyword evidence="5 13" id="KW-0547">Nucleotide-binding</keyword>
<dbReference type="Gene3D" id="3.30.470.20">
    <property type="entry name" value="ATP-grasp fold, B domain"/>
    <property type="match status" value="1"/>
</dbReference>
<dbReference type="Gene3D" id="3.30.1490.20">
    <property type="entry name" value="ATP-grasp fold, A domain"/>
    <property type="match status" value="1"/>
</dbReference>
<dbReference type="InterPro" id="IPR013815">
    <property type="entry name" value="ATP_grasp_subdomain_1"/>
</dbReference>
<feature type="binding site" evidence="12">
    <location>
        <position position="279"/>
    </location>
    <ligand>
        <name>Mg(2+)</name>
        <dbReference type="ChEBI" id="CHEBI:18420"/>
        <label>2</label>
    </ligand>
</feature>
<name>A0A1F7URY7_9BACT</name>
<dbReference type="Pfam" id="PF01820">
    <property type="entry name" value="Dala_Dala_lig_N"/>
    <property type="match status" value="2"/>
</dbReference>
<keyword evidence="6 13" id="KW-0067">ATP-binding</keyword>
<dbReference type="PANTHER" id="PTHR23132:SF23">
    <property type="entry name" value="D-ALANINE--D-ALANINE LIGASE B"/>
    <property type="match status" value="1"/>
</dbReference>
<evidence type="ECO:0000313" key="15">
    <source>
        <dbReference type="EMBL" id="OGL81063.1"/>
    </source>
</evidence>
<comment type="pathway">
    <text evidence="10">Cell wall biogenesis; peptidoglycan biosynthesis.</text>
</comment>
<dbReference type="GO" id="GO:0005524">
    <property type="term" value="F:ATP binding"/>
    <property type="evidence" value="ECO:0007669"/>
    <property type="project" value="UniProtKB-UniRule"/>
</dbReference>
<comment type="subcellular location">
    <subcellularLocation>
        <location evidence="1 10">Cytoplasm</location>
    </subcellularLocation>
</comment>
<dbReference type="InterPro" id="IPR000291">
    <property type="entry name" value="D-Ala_lig_Van_CS"/>
</dbReference>
<dbReference type="PROSITE" id="PS00844">
    <property type="entry name" value="DALA_DALA_LIGASE_2"/>
    <property type="match status" value="1"/>
</dbReference>
<dbReference type="InterPro" id="IPR011095">
    <property type="entry name" value="Dala_Dala_lig_C"/>
</dbReference>
<evidence type="ECO:0000256" key="3">
    <source>
        <dbReference type="ARBA" id="ARBA00022490"/>
    </source>
</evidence>
<keyword evidence="12" id="KW-0460">Magnesium</keyword>
<dbReference type="SUPFAM" id="SSF52440">
    <property type="entry name" value="PreATP-grasp domain"/>
    <property type="match status" value="1"/>
</dbReference>
<feature type="binding site" evidence="12">
    <location>
        <position position="277"/>
    </location>
    <ligand>
        <name>Mg(2+)</name>
        <dbReference type="ChEBI" id="CHEBI:18420"/>
        <label>1</label>
    </ligand>
</feature>
<comment type="caution">
    <text evidence="15">The sequence shown here is derived from an EMBL/GenBank/DDBJ whole genome shotgun (WGS) entry which is preliminary data.</text>
</comment>
<dbReference type="GO" id="GO:0005737">
    <property type="term" value="C:cytoplasm"/>
    <property type="evidence" value="ECO:0007669"/>
    <property type="project" value="UniProtKB-SubCell"/>
</dbReference>
<dbReference type="GO" id="GO:0009252">
    <property type="term" value="P:peptidoglycan biosynthetic process"/>
    <property type="evidence" value="ECO:0007669"/>
    <property type="project" value="UniProtKB-UniRule"/>
</dbReference>
<evidence type="ECO:0000256" key="5">
    <source>
        <dbReference type="ARBA" id="ARBA00022741"/>
    </source>
</evidence>
<feature type="active site" evidence="11">
    <location>
        <position position="16"/>
    </location>
</feature>
<feature type="domain" description="ATP-grasp" evidence="14">
    <location>
        <begin position="105"/>
        <end position="310"/>
    </location>
</feature>
<evidence type="ECO:0000256" key="2">
    <source>
        <dbReference type="ARBA" id="ARBA00010871"/>
    </source>
</evidence>
<evidence type="ECO:0000256" key="6">
    <source>
        <dbReference type="ARBA" id="ARBA00022840"/>
    </source>
</evidence>
<protein>
    <recommendedName>
        <fullName evidence="10">D-alanine--D-alanine ligase</fullName>
        <ecNumber evidence="10">6.3.2.4</ecNumber>
    </recommendedName>
    <alternativeName>
        <fullName evidence="10">D-Ala-D-Ala ligase</fullName>
    </alternativeName>
    <alternativeName>
        <fullName evidence="10">D-alanylalanine synthetase</fullName>
    </alternativeName>
</protein>
<dbReference type="GO" id="GO:0008360">
    <property type="term" value="P:regulation of cell shape"/>
    <property type="evidence" value="ECO:0007669"/>
    <property type="project" value="UniProtKB-KW"/>
</dbReference>
<dbReference type="InterPro" id="IPR016185">
    <property type="entry name" value="PreATP-grasp_dom_sf"/>
</dbReference>
<comment type="cofactor">
    <cofactor evidence="12">
        <name>Mg(2+)</name>
        <dbReference type="ChEBI" id="CHEBI:18420"/>
    </cofactor>
    <cofactor evidence="12">
        <name>Mn(2+)</name>
        <dbReference type="ChEBI" id="CHEBI:29035"/>
    </cofactor>
    <text evidence="12">Binds 2 magnesium or manganese ions per subunit.</text>
</comment>
<dbReference type="PROSITE" id="PS00843">
    <property type="entry name" value="DALA_DALA_LIGASE_1"/>
    <property type="match status" value="1"/>
</dbReference>
<keyword evidence="12" id="KW-0479">Metal-binding</keyword>
<dbReference type="EMBL" id="MGEJ01000010">
    <property type="protein sequence ID" value="OGL81063.1"/>
    <property type="molecule type" value="Genomic_DNA"/>
</dbReference>
<evidence type="ECO:0000256" key="13">
    <source>
        <dbReference type="PROSITE-ProRule" id="PRU00409"/>
    </source>
</evidence>